<dbReference type="GO" id="GO:0003746">
    <property type="term" value="F:translation elongation factor activity"/>
    <property type="evidence" value="ECO:0007669"/>
    <property type="project" value="UniProtKB-KW"/>
</dbReference>
<evidence type="ECO:0000256" key="3">
    <source>
        <dbReference type="ARBA" id="ARBA00022490"/>
    </source>
</evidence>
<comment type="function">
    <text evidence="7">Translation factor necessary for the incorporation of selenocysteine into proteins. It probably replaces EF-Tu for the insertion of selenocysteine directed by the UGA codon. SelB binds GTP and GDP.</text>
</comment>
<dbReference type="SUPFAM" id="SSF50447">
    <property type="entry name" value="Translation proteins"/>
    <property type="match status" value="1"/>
</dbReference>
<dbReference type="Gene3D" id="2.40.30.10">
    <property type="entry name" value="Translation factors"/>
    <property type="match status" value="1"/>
</dbReference>
<keyword evidence="5" id="KW-0648">Protein biosynthesis</keyword>
<dbReference type="InterPro" id="IPR050055">
    <property type="entry name" value="EF-Tu_GTPase"/>
</dbReference>
<evidence type="ECO:0000313" key="11">
    <source>
        <dbReference type="Proteomes" id="UP001299068"/>
    </source>
</evidence>
<sequence length="628" mass="71965">MKTLMIGTCGHIDHGKTSLIKELTGVDTDRLEEEKKRGITIDLGFTDLILKSKRRVAFVDVPGHEKFIRNMIAGITGVDTVLFVIAADEGVMPQTIEHLQIINGLNIKNGVIALTKCDKSDEELIQLIIDDIRDVFKGSILENARIIKTSTKTKEGIQDLIEFFEETLDNKEENDLDDLPFRMCIDRVFSIKGSGTVVTGTALEGKVKEGDILKLYPSNKVVRVREIQSYGKKESIGGCGNRCAINLTGIAKEDIKRGEVISSEEDMEASFILDCSFNITNNKVHNIKNRQRVRVYHGTKEVMGRIYIFDEDKKYVQIRLEEGIVSKKGDYYYLRNYSPMYNIGGGRVIEPNGNKIRESDKLYLDNIILKEKGSLEDNILDRLGKEEFLYTSELFNMNDSNKTNIDKAIEKLLYRKKVVIIENCKENIIFSVKQLGIIKDELLESLSDYHNKNPLEIGMPKESLRKIIIKKDIKSKEFNEILKLLNKDEVMTISGEIISLSNFKRRLNLNQKNFKRDLLKELEIGFINVDLDFIKQRNNISELEYKKIINILEQEGEVLQLNDDVIIKVEVFNYGVLKVKGYLKDKGEITLGECRDILKTSRKIALAFLEELDCRKITKRVENRRVML</sequence>
<dbReference type="InterPro" id="IPR057335">
    <property type="entry name" value="Beta-barrel_SelB"/>
</dbReference>
<dbReference type="EMBL" id="JAIKTU010000007">
    <property type="protein sequence ID" value="MBY0755855.1"/>
    <property type="molecule type" value="Genomic_DNA"/>
</dbReference>
<dbReference type="InterPro" id="IPR027417">
    <property type="entry name" value="P-loop_NTPase"/>
</dbReference>
<dbReference type="InterPro" id="IPR005225">
    <property type="entry name" value="Small_GTP-bd"/>
</dbReference>
<dbReference type="Pfam" id="PF09106">
    <property type="entry name" value="WHD_2nd_SelB"/>
    <property type="match status" value="1"/>
</dbReference>
<dbReference type="Gene3D" id="1.10.10.10">
    <property type="entry name" value="Winged helix-like DNA-binding domain superfamily/Winged helix DNA-binding domain"/>
    <property type="match status" value="1"/>
</dbReference>
<feature type="domain" description="Tr-type G" evidence="9">
    <location>
        <begin position="1"/>
        <end position="175"/>
    </location>
</feature>
<evidence type="ECO:0000256" key="5">
    <source>
        <dbReference type="ARBA" id="ARBA00022917"/>
    </source>
</evidence>
<keyword evidence="3" id="KW-0963">Cytoplasm</keyword>
<dbReference type="InterPro" id="IPR015190">
    <property type="entry name" value="Elong_fac_SelB-wing-hlx_typ-2"/>
</dbReference>
<dbReference type="Pfam" id="PF09107">
    <property type="entry name" value="WHD_3rd_SelB"/>
    <property type="match status" value="1"/>
</dbReference>
<evidence type="ECO:0000256" key="2">
    <source>
        <dbReference type="ARBA" id="ARBA00015953"/>
    </source>
</evidence>
<evidence type="ECO:0000256" key="1">
    <source>
        <dbReference type="ARBA" id="ARBA00004496"/>
    </source>
</evidence>
<name>A0ABS7KYH1_CLOSR</name>
<dbReference type="NCBIfam" id="TIGR00231">
    <property type="entry name" value="small_GTP"/>
    <property type="match status" value="1"/>
</dbReference>
<dbReference type="InterPro" id="IPR015191">
    <property type="entry name" value="SelB_WHD4"/>
</dbReference>
<protein>
    <recommendedName>
        <fullName evidence="2">Selenocysteine-specific elongation factor</fullName>
    </recommendedName>
    <alternativeName>
        <fullName evidence="8">SelB translation factor</fullName>
    </alternativeName>
</protein>
<dbReference type="Gene3D" id="3.40.50.300">
    <property type="entry name" value="P-loop containing nucleotide triphosphate hydrolases"/>
    <property type="match status" value="1"/>
</dbReference>
<comment type="caution">
    <text evidence="10">The sequence shown here is derived from an EMBL/GenBank/DDBJ whole genome shotgun (WGS) entry which is preliminary data.</text>
</comment>
<dbReference type="InterPro" id="IPR004535">
    <property type="entry name" value="Transl_elong_SelB"/>
</dbReference>
<dbReference type="Pfam" id="PF00009">
    <property type="entry name" value="GTP_EFTU"/>
    <property type="match status" value="1"/>
</dbReference>
<keyword evidence="10" id="KW-0251">Elongation factor</keyword>
<dbReference type="RefSeq" id="WP_221861184.1">
    <property type="nucleotide sequence ID" value="NZ_JAIKTU010000007.1"/>
</dbReference>
<dbReference type="PROSITE" id="PS51722">
    <property type="entry name" value="G_TR_2"/>
    <property type="match status" value="1"/>
</dbReference>
<dbReference type="InterPro" id="IPR009000">
    <property type="entry name" value="Transl_B-barrel_sf"/>
</dbReference>
<dbReference type="InterPro" id="IPR009001">
    <property type="entry name" value="Transl_elong_EF1A/Init_IF2_C"/>
</dbReference>
<reference evidence="10 11" key="1">
    <citation type="journal article" date="2021" name="Cell Host Microbe">
        <title>in vivo commensal control of Clostridioides difficile virulence.</title>
        <authorList>
            <person name="Girinathan B.P."/>
            <person name="Dibenedetto N."/>
            <person name="Worley J.N."/>
            <person name="Peltier J."/>
            <person name="Arrieta-Ortiz M.L."/>
            <person name="Rupa Christinal Immanuel S."/>
            <person name="Lavin R."/>
            <person name="Delaney M.L."/>
            <person name="Cummins C."/>
            <person name="Hoffmann M."/>
            <person name="Luo Y."/>
            <person name="Gonzalez-Escalona N."/>
            <person name="Allard M."/>
            <person name="Onderdonk A.B."/>
            <person name="Gerber G.K."/>
            <person name="Sonenshein A.L."/>
            <person name="Baliga N."/>
            <person name="Dupuy B."/>
            <person name="Bry L."/>
        </authorList>
    </citation>
    <scope>NUCLEOTIDE SEQUENCE [LARGE SCALE GENOMIC DNA]</scope>
    <source>
        <strain evidence="10 11">DSM 599</strain>
    </source>
</reference>
<dbReference type="Pfam" id="PF03144">
    <property type="entry name" value="GTP_EFTU_D2"/>
    <property type="match status" value="1"/>
</dbReference>
<accession>A0ABS7KYH1</accession>
<proteinExistence type="predicted"/>
<dbReference type="SUPFAM" id="SSF52540">
    <property type="entry name" value="P-loop containing nucleoside triphosphate hydrolases"/>
    <property type="match status" value="1"/>
</dbReference>
<keyword evidence="4" id="KW-0547">Nucleotide-binding</keyword>
<dbReference type="PROSITE" id="PS00301">
    <property type="entry name" value="G_TR_1"/>
    <property type="match status" value="1"/>
</dbReference>
<evidence type="ECO:0000256" key="4">
    <source>
        <dbReference type="ARBA" id="ARBA00022741"/>
    </source>
</evidence>
<dbReference type="Proteomes" id="UP001299068">
    <property type="component" value="Unassembled WGS sequence"/>
</dbReference>
<organism evidence="10 11">
    <name type="scientific">Clostridium sardiniense</name>
    <name type="common">Clostridium absonum</name>
    <dbReference type="NCBI Taxonomy" id="29369"/>
    <lineage>
        <taxon>Bacteria</taxon>
        <taxon>Bacillati</taxon>
        <taxon>Bacillota</taxon>
        <taxon>Clostridia</taxon>
        <taxon>Eubacteriales</taxon>
        <taxon>Clostridiaceae</taxon>
        <taxon>Clostridium</taxon>
    </lineage>
</organism>
<dbReference type="PANTHER" id="PTHR43721">
    <property type="entry name" value="ELONGATION FACTOR TU-RELATED"/>
    <property type="match status" value="1"/>
</dbReference>
<dbReference type="InterPro" id="IPR036388">
    <property type="entry name" value="WH-like_DNA-bd_sf"/>
</dbReference>
<evidence type="ECO:0000256" key="8">
    <source>
        <dbReference type="ARBA" id="ARBA00031615"/>
    </source>
</evidence>
<dbReference type="NCBIfam" id="TIGR00475">
    <property type="entry name" value="selB"/>
    <property type="match status" value="1"/>
</dbReference>
<dbReference type="InterPro" id="IPR000795">
    <property type="entry name" value="T_Tr_GTP-bd_dom"/>
</dbReference>
<dbReference type="CDD" id="cd03696">
    <property type="entry name" value="SelB_II"/>
    <property type="match status" value="1"/>
</dbReference>
<keyword evidence="6" id="KW-0342">GTP-binding</keyword>
<evidence type="ECO:0000256" key="6">
    <source>
        <dbReference type="ARBA" id="ARBA00023134"/>
    </source>
</evidence>
<dbReference type="PANTHER" id="PTHR43721:SF22">
    <property type="entry name" value="ELONGATION FACTOR TU, MITOCHONDRIAL"/>
    <property type="match status" value="1"/>
</dbReference>
<dbReference type="InterPro" id="IPR036390">
    <property type="entry name" value="WH_DNA-bd_sf"/>
</dbReference>
<comment type="subcellular location">
    <subcellularLocation>
        <location evidence="1">Cytoplasm</location>
    </subcellularLocation>
</comment>
<evidence type="ECO:0000256" key="7">
    <source>
        <dbReference type="ARBA" id="ARBA00025526"/>
    </source>
</evidence>
<dbReference type="Gene3D" id="1.10.10.2770">
    <property type="match status" value="1"/>
</dbReference>
<dbReference type="InterPro" id="IPR031157">
    <property type="entry name" value="G_TR_CS"/>
</dbReference>
<dbReference type="SUPFAM" id="SSF50465">
    <property type="entry name" value="EF-Tu/eEF-1alpha/eIF2-gamma C-terminal domain"/>
    <property type="match status" value="1"/>
</dbReference>
<dbReference type="CDD" id="cd04171">
    <property type="entry name" value="SelB"/>
    <property type="match status" value="1"/>
</dbReference>
<dbReference type="Pfam" id="PF25461">
    <property type="entry name" value="Beta-barrel_SelB"/>
    <property type="match status" value="1"/>
</dbReference>
<gene>
    <name evidence="10" type="primary">selB</name>
    <name evidence="10" type="ORF">K5V21_10350</name>
</gene>
<dbReference type="SUPFAM" id="SSF46785">
    <property type="entry name" value="Winged helix' DNA-binding domain"/>
    <property type="match status" value="2"/>
</dbReference>
<evidence type="ECO:0000259" key="9">
    <source>
        <dbReference type="PROSITE" id="PS51722"/>
    </source>
</evidence>
<dbReference type="CDD" id="cd15491">
    <property type="entry name" value="selB_III"/>
    <property type="match status" value="1"/>
</dbReference>
<dbReference type="InterPro" id="IPR004161">
    <property type="entry name" value="EFTu-like_2"/>
</dbReference>
<evidence type="ECO:0000313" key="10">
    <source>
        <dbReference type="EMBL" id="MBY0755855.1"/>
    </source>
</evidence>
<keyword evidence="11" id="KW-1185">Reference proteome</keyword>